<dbReference type="AlphaFoldDB" id="A0A285D290"/>
<dbReference type="OrthoDB" id="467062at2"/>
<dbReference type="Gene3D" id="1.10.10.10">
    <property type="entry name" value="Winged helix-like DNA-binding domain superfamily/Winged helix DNA-binding domain"/>
    <property type="match status" value="1"/>
</dbReference>
<gene>
    <name evidence="2" type="ORF">SAMN05878503_11777</name>
</gene>
<evidence type="ECO:0000313" key="2">
    <source>
        <dbReference type="EMBL" id="SNX73892.1"/>
    </source>
</evidence>
<sequence>MLLEVRSYLRARRQASLSDLAIRFRSQPDAMRGMLDHWIAKGKVRRIACASACGKGCGGCSAASQPEVYEWLEVTPNALH</sequence>
<reference evidence="3" key="1">
    <citation type="submission" date="2017-08" db="EMBL/GenBank/DDBJ databases">
        <authorList>
            <person name="Varghese N."/>
            <person name="Submissions S."/>
        </authorList>
    </citation>
    <scope>NUCLEOTIDE SEQUENCE [LARGE SCALE GENOMIC DNA]</scope>
    <source>
        <strain evidence="3">JA234</strain>
    </source>
</reference>
<dbReference type="InterPro" id="IPR036390">
    <property type="entry name" value="WH_DNA-bd_sf"/>
</dbReference>
<feature type="domain" description="Transcriptional regulator HTH-type FeoC" evidence="1">
    <location>
        <begin position="1"/>
        <end position="70"/>
    </location>
</feature>
<proteinExistence type="predicted"/>
<dbReference type="InterPro" id="IPR036388">
    <property type="entry name" value="WH-like_DNA-bd_sf"/>
</dbReference>
<evidence type="ECO:0000313" key="3">
    <source>
        <dbReference type="Proteomes" id="UP000219467"/>
    </source>
</evidence>
<keyword evidence="3" id="KW-1185">Reference proteome</keyword>
<organism evidence="2 3">
    <name type="scientific">Cereibacter ovatus</name>
    <dbReference type="NCBI Taxonomy" id="439529"/>
    <lineage>
        <taxon>Bacteria</taxon>
        <taxon>Pseudomonadati</taxon>
        <taxon>Pseudomonadota</taxon>
        <taxon>Alphaproteobacteria</taxon>
        <taxon>Rhodobacterales</taxon>
        <taxon>Paracoccaceae</taxon>
        <taxon>Cereibacter</taxon>
    </lineage>
</organism>
<evidence type="ECO:0000259" key="1">
    <source>
        <dbReference type="Pfam" id="PF09012"/>
    </source>
</evidence>
<accession>A0A285D290</accession>
<dbReference type="EMBL" id="OAOQ01000017">
    <property type="protein sequence ID" value="SNX73892.1"/>
    <property type="molecule type" value="Genomic_DNA"/>
</dbReference>
<dbReference type="InterPro" id="IPR015102">
    <property type="entry name" value="Tscrpt_reg_HTH_FeoC"/>
</dbReference>
<dbReference type="RefSeq" id="WP_097031463.1">
    <property type="nucleotide sequence ID" value="NZ_OAOQ01000017.1"/>
</dbReference>
<dbReference type="Pfam" id="PF09012">
    <property type="entry name" value="FeoC"/>
    <property type="match status" value="1"/>
</dbReference>
<dbReference type="Proteomes" id="UP000219467">
    <property type="component" value="Unassembled WGS sequence"/>
</dbReference>
<dbReference type="SUPFAM" id="SSF46785">
    <property type="entry name" value="Winged helix' DNA-binding domain"/>
    <property type="match status" value="1"/>
</dbReference>
<protein>
    <submittedName>
        <fullName evidence="2">FeoC-like transcriptional regulator</fullName>
    </submittedName>
</protein>
<name>A0A285D290_9RHOB</name>